<evidence type="ECO:0000256" key="7">
    <source>
        <dbReference type="ARBA" id="ARBA00033711"/>
    </source>
</evidence>
<dbReference type="PANTHER" id="PTHR37311">
    <property type="entry name" value="2-PHOSPHOSULFOLACTATE PHOSPHATASE-RELATED"/>
    <property type="match status" value="1"/>
</dbReference>
<dbReference type="HAMAP" id="MF_00490">
    <property type="entry name" value="ComB"/>
    <property type="match status" value="1"/>
</dbReference>
<dbReference type="OrthoDB" id="4913at2"/>
<dbReference type="GO" id="GO:0050545">
    <property type="term" value="F:sulfopyruvate decarboxylase activity"/>
    <property type="evidence" value="ECO:0007669"/>
    <property type="project" value="TreeGrafter"/>
</dbReference>
<dbReference type="EMBL" id="FNZH01000011">
    <property type="protein sequence ID" value="SEJ75221.1"/>
    <property type="molecule type" value="Genomic_DNA"/>
</dbReference>
<evidence type="ECO:0000256" key="3">
    <source>
        <dbReference type="ARBA" id="ARBA00012953"/>
    </source>
</evidence>
<evidence type="ECO:0000256" key="6">
    <source>
        <dbReference type="ARBA" id="ARBA00022842"/>
    </source>
</evidence>
<dbReference type="InterPro" id="IPR036702">
    <property type="entry name" value="ComB-like_sf"/>
</dbReference>
<dbReference type="Proteomes" id="UP000199403">
    <property type="component" value="Unassembled WGS sequence"/>
</dbReference>
<comment type="cofactor">
    <cofactor evidence="1 8">
        <name>Mg(2+)</name>
        <dbReference type="ChEBI" id="CHEBI:18420"/>
    </cofactor>
</comment>
<accession>A0A1H7BC25</accession>
<evidence type="ECO:0000256" key="4">
    <source>
        <dbReference type="ARBA" id="ARBA00021948"/>
    </source>
</evidence>
<evidence type="ECO:0000313" key="10">
    <source>
        <dbReference type="Proteomes" id="UP000199403"/>
    </source>
</evidence>
<keyword evidence="6 8" id="KW-0460">Magnesium</keyword>
<dbReference type="Gene3D" id="3.90.1560.10">
    <property type="entry name" value="ComB-like"/>
    <property type="match status" value="1"/>
</dbReference>
<organism evidence="9 10">
    <name type="scientific">Cyclobacterium xiamenense</name>
    <dbReference type="NCBI Taxonomy" id="1297121"/>
    <lineage>
        <taxon>Bacteria</taxon>
        <taxon>Pseudomonadati</taxon>
        <taxon>Bacteroidota</taxon>
        <taxon>Cytophagia</taxon>
        <taxon>Cytophagales</taxon>
        <taxon>Cyclobacteriaceae</taxon>
        <taxon>Cyclobacterium</taxon>
    </lineage>
</organism>
<proteinExistence type="inferred from homology"/>
<evidence type="ECO:0000313" key="9">
    <source>
        <dbReference type="EMBL" id="SEJ75221.1"/>
    </source>
</evidence>
<gene>
    <name evidence="8" type="primary">comB</name>
    <name evidence="9" type="ORF">SAMN05192553_11145</name>
</gene>
<dbReference type="AlphaFoldDB" id="A0A1H7BC25"/>
<protein>
    <recommendedName>
        <fullName evidence="4 8">Probable 2-phosphosulfolactate phosphatase</fullName>
        <ecNumber evidence="3 8">3.1.3.71</ecNumber>
    </recommendedName>
</protein>
<name>A0A1H7BC25_9BACT</name>
<dbReference type="EC" id="3.1.3.71" evidence="3 8"/>
<reference evidence="10" key="1">
    <citation type="submission" date="2016-10" db="EMBL/GenBank/DDBJ databases">
        <authorList>
            <person name="Varghese N."/>
            <person name="Submissions S."/>
        </authorList>
    </citation>
    <scope>NUCLEOTIDE SEQUENCE [LARGE SCALE GENOMIC DNA]</scope>
    <source>
        <strain evidence="10">IBRC-M 10761</strain>
    </source>
</reference>
<sequence length="251" mass="27715">MRNIETCISPELIHLHDLTQKTVVVVDIFRASSTMVTALSNGVRCIKPLSDLDECRNYKNKNWLIAGERNGQQAEGFDLGNSPLSFLGNAFAGEKLAMTTTNGTRAISLAEADSEEILIGSFLNLQATVDYLQISDRDVLVLCAGWKGKFNIEDSLYAGALSLTLGWKHDCDATLAMEAVFQQAGENLSFFLEKASHAKRLQNHQLEKDIDFCLELNRYNAVVHLDEGLLKVKPAAAKQRRLSPEGNSLQS</sequence>
<evidence type="ECO:0000256" key="5">
    <source>
        <dbReference type="ARBA" id="ARBA00022801"/>
    </source>
</evidence>
<dbReference type="GO" id="GO:0000287">
    <property type="term" value="F:magnesium ion binding"/>
    <property type="evidence" value="ECO:0007669"/>
    <property type="project" value="UniProtKB-UniRule"/>
</dbReference>
<comment type="catalytic activity">
    <reaction evidence="7 8">
        <text>(2R)-O-phospho-3-sulfolactate + H2O = (2R)-3-sulfolactate + phosphate</text>
        <dbReference type="Rhea" id="RHEA:23416"/>
        <dbReference type="ChEBI" id="CHEBI:15377"/>
        <dbReference type="ChEBI" id="CHEBI:15597"/>
        <dbReference type="ChEBI" id="CHEBI:43474"/>
        <dbReference type="ChEBI" id="CHEBI:58738"/>
        <dbReference type="EC" id="3.1.3.71"/>
    </reaction>
</comment>
<dbReference type="GO" id="GO:0050532">
    <property type="term" value="F:2-phosphosulfolactate phosphatase activity"/>
    <property type="evidence" value="ECO:0007669"/>
    <property type="project" value="UniProtKB-UniRule"/>
</dbReference>
<comment type="similarity">
    <text evidence="2 8">Belongs to the ComB family.</text>
</comment>
<dbReference type="InterPro" id="IPR005238">
    <property type="entry name" value="ComB-like"/>
</dbReference>
<keyword evidence="5 8" id="KW-0378">Hydrolase</keyword>
<dbReference type="PANTHER" id="PTHR37311:SF1">
    <property type="entry name" value="2-PHOSPHOSULFOLACTATE PHOSPHATASE-RELATED"/>
    <property type="match status" value="1"/>
</dbReference>
<evidence type="ECO:0000256" key="8">
    <source>
        <dbReference type="HAMAP-Rule" id="MF_00490"/>
    </source>
</evidence>
<keyword evidence="10" id="KW-1185">Reference proteome</keyword>
<dbReference type="STRING" id="1416801.SAMN05192553_11145"/>
<dbReference type="RefSeq" id="WP_092178529.1">
    <property type="nucleotide sequence ID" value="NZ_FNZH01000011.1"/>
</dbReference>
<dbReference type="SUPFAM" id="SSF142823">
    <property type="entry name" value="ComB-like"/>
    <property type="match status" value="1"/>
</dbReference>
<evidence type="ECO:0000256" key="2">
    <source>
        <dbReference type="ARBA" id="ARBA00009997"/>
    </source>
</evidence>
<evidence type="ECO:0000256" key="1">
    <source>
        <dbReference type="ARBA" id="ARBA00001946"/>
    </source>
</evidence>
<dbReference type="Pfam" id="PF04029">
    <property type="entry name" value="2-ph_phosp"/>
    <property type="match status" value="1"/>
</dbReference>